<proteinExistence type="predicted"/>
<dbReference type="Proteomes" id="UP000288805">
    <property type="component" value="Unassembled WGS sequence"/>
</dbReference>
<dbReference type="AlphaFoldDB" id="A0A438BNY8"/>
<name>A0A438BNY8_VITVI</name>
<sequence>MPDIERYSGIGCPKIHLRLYNTLMRAHGMDDAQLVALFPMSLSGAAQSSLSVPILMYLDESWRPPGRGQMSHFFICHSLEDKGWLDLKSLSAAFSVEEAIARGLWTDATASPDSKGKKPIGSFSRSGEVDAISYQHRRPAYHSPYRLPPVRAHFPYPQYKYQPDYVQEPYIAQDRHAATTTTFEIATHPPSRPYAQRPVRQVYSIGMTLTRAFEKLKRCGIDCSFGATPLPHPIPPHFRSHGHCLYHQIQGHDTERCSALHHAIQDLIDSGLVDLAGPSVTTTLCLHILHMQFLLLLVFSILICILRVLMAWYFGTSRVEGWD</sequence>
<dbReference type="PANTHER" id="PTHR33223:SF8">
    <property type="entry name" value="OS04G0172440 PROTEIN"/>
    <property type="match status" value="1"/>
</dbReference>
<evidence type="ECO:0000313" key="2">
    <source>
        <dbReference type="EMBL" id="RVW12671.1"/>
    </source>
</evidence>
<protein>
    <submittedName>
        <fullName evidence="2">Uncharacterized protein</fullName>
    </submittedName>
</protein>
<feature type="transmembrane region" description="Helical" evidence="1">
    <location>
        <begin position="293"/>
        <end position="314"/>
    </location>
</feature>
<gene>
    <name evidence="2" type="ORF">CK203_116473</name>
</gene>
<evidence type="ECO:0000256" key="1">
    <source>
        <dbReference type="SAM" id="Phobius"/>
    </source>
</evidence>
<comment type="caution">
    <text evidence="2">The sequence shown here is derived from an EMBL/GenBank/DDBJ whole genome shotgun (WGS) entry which is preliminary data.</text>
</comment>
<accession>A0A438BNY8</accession>
<dbReference type="EMBL" id="QGNW01002689">
    <property type="protein sequence ID" value="RVW12671.1"/>
    <property type="molecule type" value="Genomic_DNA"/>
</dbReference>
<keyword evidence="1" id="KW-0472">Membrane</keyword>
<organism evidence="2 3">
    <name type="scientific">Vitis vinifera</name>
    <name type="common">Grape</name>
    <dbReference type="NCBI Taxonomy" id="29760"/>
    <lineage>
        <taxon>Eukaryota</taxon>
        <taxon>Viridiplantae</taxon>
        <taxon>Streptophyta</taxon>
        <taxon>Embryophyta</taxon>
        <taxon>Tracheophyta</taxon>
        <taxon>Spermatophyta</taxon>
        <taxon>Magnoliopsida</taxon>
        <taxon>eudicotyledons</taxon>
        <taxon>Gunneridae</taxon>
        <taxon>Pentapetalae</taxon>
        <taxon>rosids</taxon>
        <taxon>Vitales</taxon>
        <taxon>Vitaceae</taxon>
        <taxon>Viteae</taxon>
        <taxon>Vitis</taxon>
    </lineage>
</organism>
<evidence type="ECO:0000313" key="3">
    <source>
        <dbReference type="Proteomes" id="UP000288805"/>
    </source>
</evidence>
<keyword evidence="1" id="KW-0812">Transmembrane</keyword>
<reference evidence="2 3" key="1">
    <citation type="journal article" date="2018" name="PLoS Genet.">
        <title>Population sequencing reveals clonal diversity and ancestral inbreeding in the grapevine cultivar Chardonnay.</title>
        <authorList>
            <person name="Roach M.J."/>
            <person name="Johnson D.L."/>
            <person name="Bohlmann J."/>
            <person name="van Vuuren H.J."/>
            <person name="Jones S.J."/>
            <person name="Pretorius I.S."/>
            <person name="Schmidt S.A."/>
            <person name="Borneman A.R."/>
        </authorList>
    </citation>
    <scope>NUCLEOTIDE SEQUENCE [LARGE SCALE GENOMIC DNA]</scope>
    <source>
        <strain evidence="3">cv. Chardonnay</strain>
        <tissue evidence="2">Leaf</tissue>
    </source>
</reference>
<dbReference type="PANTHER" id="PTHR33223">
    <property type="entry name" value="CCHC-TYPE DOMAIN-CONTAINING PROTEIN"/>
    <property type="match status" value="1"/>
</dbReference>
<keyword evidence="1" id="KW-1133">Transmembrane helix</keyword>